<comment type="caution">
    <text evidence="6">The sequence shown here is derived from an EMBL/GenBank/DDBJ whole genome shotgun (WGS) entry which is preliminary data.</text>
</comment>
<dbReference type="GO" id="GO:0016020">
    <property type="term" value="C:membrane"/>
    <property type="evidence" value="ECO:0007669"/>
    <property type="project" value="UniProtKB-SubCell"/>
</dbReference>
<comment type="subcellular location">
    <subcellularLocation>
        <location evidence="1">Membrane</location>
    </subcellularLocation>
</comment>
<evidence type="ECO:0000259" key="5">
    <source>
        <dbReference type="Pfam" id="PF04116"/>
    </source>
</evidence>
<keyword evidence="4" id="KW-0472">Membrane</keyword>
<dbReference type="GO" id="GO:0005506">
    <property type="term" value="F:iron ion binding"/>
    <property type="evidence" value="ECO:0007669"/>
    <property type="project" value="InterPro"/>
</dbReference>
<keyword evidence="3" id="KW-1133">Transmembrane helix</keyword>
<keyword evidence="2" id="KW-0812">Transmembrane</keyword>
<dbReference type="Proteomes" id="UP000681720">
    <property type="component" value="Unassembled WGS sequence"/>
</dbReference>
<evidence type="ECO:0000256" key="2">
    <source>
        <dbReference type="ARBA" id="ARBA00022692"/>
    </source>
</evidence>
<evidence type="ECO:0000256" key="3">
    <source>
        <dbReference type="ARBA" id="ARBA00022989"/>
    </source>
</evidence>
<proteinExistence type="predicted"/>
<dbReference type="Pfam" id="PF04116">
    <property type="entry name" value="FA_hydroxylase"/>
    <property type="match status" value="1"/>
</dbReference>
<dbReference type="EMBL" id="CAJOBJ010071028">
    <property type="protein sequence ID" value="CAF4460240.1"/>
    <property type="molecule type" value="Genomic_DNA"/>
</dbReference>
<accession>A0A8S2WTR9</accession>
<evidence type="ECO:0000256" key="1">
    <source>
        <dbReference type="ARBA" id="ARBA00004370"/>
    </source>
</evidence>
<feature type="domain" description="Fatty acid hydroxylase" evidence="5">
    <location>
        <begin position="23"/>
        <end position="122"/>
    </location>
</feature>
<gene>
    <name evidence="6" type="ORF">GIL414_LOCUS32835</name>
</gene>
<protein>
    <recommendedName>
        <fullName evidence="5">Fatty acid hydroxylase domain-containing protein</fullName>
    </recommendedName>
</protein>
<dbReference type="AlphaFoldDB" id="A0A8S2WTR9"/>
<dbReference type="InterPro" id="IPR050307">
    <property type="entry name" value="Sterol_Desaturase_Related"/>
</dbReference>
<dbReference type="PANTHER" id="PTHR11863">
    <property type="entry name" value="STEROL DESATURASE"/>
    <property type="match status" value="1"/>
</dbReference>
<reference evidence="6" key="1">
    <citation type="submission" date="2021-02" db="EMBL/GenBank/DDBJ databases">
        <authorList>
            <person name="Nowell W R."/>
        </authorList>
    </citation>
    <scope>NUCLEOTIDE SEQUENCE</scope>
</reference>
<name>A0A8S2WTR9_9BILA</name>
<sequence>VHRFMYPWWSVRNELCQGDIGAFLYRHFHSLHHQSRNPGPWSGLSMHPIEHFIYNTCAYFPLLLSCHPLNFLDAKFHVDITPIGGHDGYGDPAGGADLHYSHNAVFECNYGSSLIDFDSLFEAYKEFVKKSSMNDEQPNKLL</sequence>
<organism evidence="6 7">
    <name type="scientific">Rotaria magnacalcarata</name>
    <dbReference type="NCBI Taxonomy" id="392030"/>
    <lineage>
        <taxon>Eukaryota</taxon>
        <taxon>Metazoa</taxon>
        <taxon>Spiralia</taxon>
        <taxon>Gnathifera</taxon>
        <taxon>Rotifera</taxon>
        <taxon>Eurotatoria</taxon>
        <taxon>Bdelloidea</taxon>
        <taxon>Philodinida</taxon>
        <taxon>Philodinidae</taxon>
        <taxon>Rotaria</taxon>
    </lineage>
</organism>
<dbReference type="GO" id="GO:0008610">
    <property type="term" value="P:lipid biosynthetic process"/>
    <property type="evidence" value="ECO:0007669"/>
    <property type="project" value="InterPro"/>
</dbReference>
<feature type="non-terminal residue" evidence="6">
    <location>
        <position position="1"/>
    </location>
</feature>
<evidence type="ECO:0000313" key="6">
    <source>
        <dbReference type="EMBL" id="CAF4460240.1"/>
    </source>
</evidence>
<dbReference type="GO" id="GO:0016491">
    <property type="term" value="F:oxidoreductase activity"/>
    <property type="evidence" value="ECO:0007669"/>
    <property type="project" value="InterPro"/>
</dbReference>
<evidence type="ECO:0000313" key="7">
    <source>
        <dbReference type="Proteomes" id="UP000681720"/>
    </source>
</evidence>
<evidence type="ECO:0000256" key="4">
    <source>
        <dbReference type="ARBA" id="ARBA00023136"/>
    </source>
</evidence>
<dbReference type="InterPro" id="IPR006694">
    <property type="entry name" value="Fatty_acid_hydroxylase"/>
</dbReference>